<sequence>MRAAKALLFLGGLVVLGFVLGGQAHSAERPGVPAGVPSAGSGGPVRQLNDAARSVAGEAVDGTLRPVTERTARDVVRPVAEPVVEQVVRPVAETVDDAVTEAAEPVGDVVGEVVEGAAARPLSAPAPGLPGEGSRPLPGLDLTGGGAQYGPQTGFPAGPRPGAALVETPGSERSAATARCSGPEGLQQFGPLHDARALTGATRDDRSPILAGGPGDGPFPRYPGRSPAAPHGAAVLQTAGDSHPPRPGDQPAAWFQDAPASALLPGSGQSEAASGVPDRRHGIPEFPG</sequence>
<keyword evidence="3" id="KW-1185">Reference proteome</keyword>
<proteinExistence type="predicted"/>
<gene>
    <name evidence="2" type="ORF">FEF34_14605</name>
</gene>
<organism evidence="2 3">
    <name type="scientific">Streptomyces marianii</name>
    <dbReference type="NCBI Taxonomy" id="1817406"/>
    <lineage>
        <taxon>Bacteria</taxon>
        <taxon>Bacillati</taxon>
        <taxon>Actinomycetota</taxon>
        <taxon>Actinomycetes</taxon>
        <taxon>Kitasatosporales</taxon>
        <taxon>Streptomycetaceae</taxon>
        <taxon>Streptomyces</taxon>
    </lineage>
</organism>
<reference evidence="2 3" key="1">
    <citation type="submission" date="2019-05" db="EMBL/GenBank/DDBJ databases">
        <title>Streptomyces marianii sp. nov., a novel marine actinomycete from southern coast of India.</title>
        <authorList>
            <person name="Iniyan A.M."/>
            <person name="Wink J."/>
            <person name="Ramprasad E."/>
            <person name="Ramana C.V."/>
            <person name="Bunk B."/>
            <person name="Sproer C."/>
            <person name="Joseph F.-J.R.S."/>
            <person name="Vincent S.G.P."/>
        </authorList>
    </citation>
    <scope>NUCLEOTIDE SEQUENCE [LARGE SCALE GENOMIC DNA]</scope>
    <source>
        <strain evidence="2 3">ICN19</strain>
    </source>
</reference>
<name>A0A5R9E5F3_9ACTN</name>
<protein>
    <submittedName>
        <fullName evidence="2">Uncharacterized protein</fullName>
    </submittedName>
</protein>
<feature type="region of interest" description="Disordered" evidence="1">
    <location>
        <begin position="121"/>
        <end position="288"/>
    </location>
</feature>
<dbReference type="AlphaFoldDB" id="A0A5R9E5F3"/>
<dbReference type="Proteomes" id="UP000305921">
    <property type="component" value="Unassembled WGS sequence"/>
</dbReference>
<dbReference type="RefSeq" id="WP_138053589.1">
    <property type="nucleotide sequence ID" value="NZ_VAWE01000001.1"/>
</dbReference>
<evidence type="ECO:0000313" key="2">
    <source>
        <dbReference type="EMBL" id="TLQ44189.1"/>
    </source>
</evidence>
<evidence type="ECO:0000256" key="1">
    <source>
        <dbReference type="SAM" id="MobiDB-lite"/>
    </source>
</evidence>
<evidence type="ECO:0000313" key="3">
    <source>
        <dbReference type="Proteomes" id="UP000305921"/>
    </source>
</evidence>
<dbReference type="OrthoDB" id="4315271at2"/>
<dbReference type="EMBL" id="VAWE01000001">
    <property type="protein sequence ID" value="TLQ44189.1"/>
    <property type="molecule type" value="Genomic_DNA"/>
</dbReference>
<comment type="caution">
    <text evidence="2">The sequence shown here is derived from an EMBL/GenBank/DDBJ whole genome shotgun (WGS) entry which is preliminary data.</text>
</comment>
<feature type="compositionally biased region" description="Basic and acidic residues" evidence="1">
    <location>
        <begin position="277"/>
        <end position="288"/>
    </location>
</feature>
<accession>A0A5R9E5F3</accession>